<evidence type="ECO:0000313" key="2">
    <source>
        <dbReference type="Proteomes" id="UP000238322"/>
    </source>
</evidence>
<protein>
    <submittedName>
        <fullName evidence="1">Uncharacterized protein</fullName>
    </submittedName>
</protein>
<reference evidence="1 2" key="1">
    <citation type="submission" date="2018-02" db="EMBL/GenBank/DDBJ databases">
        <title>Comparative genomes isolates from brazilian mangrove.</title>
        <authorList>
            <person name="Araujo J.E."/>
            <person name="Taketani R.G."/>
            <person name="Silva M.C.P."/>
            <person name="Loureco M.V."/>
            <person name="Andreote F.D."/>
        </authorList>
    </citation>
    <scope>NUCLEOTIDE SEQUENCE [LARGE SCALE GENOMIC DNA]</scope>
    <source>
        <strain evidence="1 2">Hex-1 MGV</strain>
    </source>
</reference>
<dbReference type="AlphaFoldDB" id="A0A2S8FZ07"/>
<dbReference type="EMBL" id="PUHY01000005">
    <property type="protein sequence ID" value="PQO37429.1"/>
    <property type="molecule type" value="Genomic_DNA"/>
</dbReference>
<name>A0A2S8FZ07_9BACT</name>
<evidence type="ECO:0000313" key="1">
    <source>
        <dbReference type="EMBL" id="PQO37429.1"/>
    </source>
</evidence>
<organism evidence="1 2">
    <name type="scientific">Blastopirellula marina</name>
    <dbReference type="NCBI Taxonomy" id="124"/>
    <lineage>
        <taxon>Bacteria</taxon>
        <taxon>Pseudomonadati</taxon>
        <taxon>Planctomycetota</taxon>
        <taxon>Planctomycetia</taxon>
        <taxon>Pirellulales</taxon>
        <taxon>Pirellulaceae</taxon>
        <taxon>Blastopirellula</taxon>
    </lineage>
</organism>
<dbReference type="Proteomes" id="UP000238322">
    <property type="component" value="Unassembled WGS sequence"/>
</dbReference>
<accession>A0A2S8FZ07</accession>
<gene>
    <name evidence="1" type="ORF">C5Y83_05660</name>
</gene>
<comment type="caution">
    <text evidence="1">The sequence shown here is derived from an EMBL/GenBank/DDBJ whole genome shotgun (WGS) entry which is preliminary data.</text>
</comment>
<sequence length="146" mass="16480">MLNESPFLTVALLEEVFSEFVWPEPYVLKDDGPDGVQVAFPKTNFYFHECPEGEVIVQFSPRDTLGENGLHLGHALLVFVPLAERRTRPISPGLITNESPFPSPQKTRDGIHNACINILTHCRHVIGGDYSWVPKYLEMRRSDACT</sequence>
<proteinExistence type="predicted"/>